<accession>A0A178MXN0</accession>
<dbReference type="InterPro" id="IPR029151">
    <property type="entry name" value="Sensor-like_sf"/>
</dbReference>
<organism evidence="9 10">
    <name type="scientific">Magnetospirillum moscoviense</name>
    <dbReference type="NCBI Taxonomy" id="1437059"/>
    <lineage>
        <taxon>Bacteria</taxon>
        <taxon>Pseudomonadati</taxon>
        <taxon>Pseudomonadota</taxon>
        <taxon>Alphaproteobacteria</taxon>
        <taxon>Rhodospirillales</taxon>
        <taxon>Rhodospirillaceae</taxon>
        <taxon>Magnetospirillum</taxon>
    </lineage>
</organism>
<dbReference type="EMBL" id="LWQU01000122">
    <property type="protein sequence ID" value="OAN54179.1"/>
    <property type="molecule type" value="Genomic_DNA"/>
</dbReference>
<evidence type="ECO:0000259" key="7">
    <source>
        <dbReference type="PROSITE" id="PS50125"/>
    </source>
</evidence>
<evidence type="ECO:0000256" key="3">
    <source>
        <dbReference type="ARBA" id="ARBA00022692"/>
    </source>
</evidence>
<feature type="domain" description="Guanylate cyclase" evidence="7">
    <location>
        <begin position="451"/>
        <end position="577"/>
    </location>
</feature>
<dbReference type="InterPro" id="IPR050697">
    <property type="entry name" value="Adenylyl/Guanylyl_Cyclase_3/4"/>
</dbReference>
<dbReference type="Pfam" id="PF00672">
    <property type="entry name" value="HAMP"/>
    <property type="match status" value="1"/>
</dbReference>
<evidence type="ECO:0000313" key="9">
    <source>
        <dbReference type="EMBL" id="OAN54179.1"/>
    </source>
</evidence>
<dbReference type="SUPFAM" id="SSF103190">
    <property type="entry name" value="Sensory domain-like"/>
    <property type="match status" value="1"/>
</dbReference>
<gene>
    <name evidence="9" type="ORF">A6A05_09010</name>
</gene>
<keyword evidence="3 6" id="KW-0812">Transmembrane</keyword>
<evidence type="ECO:0000256" key="4">
    <source>
        <dbReference type="ARBA" id="ARBA00022989"/>
    </source>
</evidence>
<dbReference type="InterPro" id="IPR029787">
    <property type="entry name" value="Nucleotide_cyclase"/>
</dbReference>
<dbReference type="RefSeq" id="WP_068498569.1">
    <property type="nucleotide sequence ID" value="NZ_LWQU01000122.1"/>
</dbReference>
<dbReference type="InterPro" id="IPR001054">
    <property type="entry name" value="A/G_cyclase"/>
</dbReference>
<feature type="transmembrane region" description="Helical" evidence="6">
    <location>
        <begin position="12"/>
        <end position="32"/>
    </location>
</feature>
<dbReference type="GO" id="GO:0006171">
    <property type="term" value="P:cAMP biosynthetic process"/>
    <property type="evidence" value="ECO:0007669"/>
    <property type="project" value="TreeGrafter"/>
</dbReference>
<evidence type="ECO:0000313" key="10">
    <source>
        <dbReference type="Proteomes" id="UP000078543"/>
    </source>
</evidence>
<name>A0A178MXN0_9PROT</name>
<dbReference type="PROSITE" id="PS50885">
    <property type="entry name" value="HAMP"/>
    <property type="match status" value="1"/>
</dbReference>
<evidence type="ECO:0008006" key="11">
    <source>
        <dbReference type="Google" id="ProtNLM"/>
    </source>
</evidence>
<reference evidence="9 10" key="1">
    <citation type="submission" date="2016-04" db="EMBL/GenBank/DDBJ databases">
        <title>Draft genome sequence of freshwater magnetotactic bacteria Magnetospirillum marisnigri SP-1 and Magnetospirillum moscoviense BB-1.</title>
        <authorList>
            <person name="Koziaeva V."/>
            <person name="Dziuba M.V."/>
            <person name="Ivanov T.M."/>
            <person name="Kuznetsov B."/>
            <person name="Grouzdev D.S."/>
        </authorList>
    </citation>
    <scope>NUCLEOTIDE SEQUENCE [LARGE SCALE GENOMIC DNA]</scope>
    <source>
        <strain evidence="9 10">BB-1</strain>
    </source>
</reference>
<keyword evidence="5 6" id="KW-0472">Membrane</keyword>
<keyword evidence="4 6" id="KW-1133">Transmembrane helix</keyword>
<protein>
    <recommendedName>
        <fullName evidence="11">Adenylate cyclase</fullName>
    </recommendedName>
</protein>
<dbReference type="CDD" id="cd18773">
    <property type="entry name" value="PDC1_HK_sensor"/>
    <property type="match status" value="1"/>
</dbReference>
<dbReference type="PROSITE" id="PS50125">
    <property type="entry name" value="GUANYLATE_CYCLASE_2"/>
    <property type="match status" value="1"/>
</dbReference>
<evidence type="ECO:0000259" key="8">
    <source>
        <dbReference type="PROSITE" id="PS50885"/>
    </source>
</evidence>
<keyword evidence="2" id="KW-1003">Cell membrane</keyword>
<dbReference type="GO" id="GO:0035556">
    <property type="term" value="P:intracellular signal transduction"/>
    <property type="evidence" value="ECO:0007669"/>
    <property type="project" value="InterPro"/>
</dbReference>
<dbReference type="CDD" id="cd18774">
    <property type="entry name" value="PDC2_HK_sensor"/>
    <property type="match status" value="1"/>
</dbReference>
<dbReference type="STRING" id="1437059.A6A05_09010"/>
<evidence type="ECO:0000256" key="5">
    <source>
        <dbReference type="ARBA" id="ARBA00023136"/>
    </source>
</evidence>
<dbReference type="Pfam" id="PF00211">
    <property type="entry name" value="Guanylate_cyc"/>
    <property type="match status" value="1"/>
</dbReference>
<dbReference type="SMART" id="SM00304">
    <property type="entry name" value="HAMP"/>
    <property type="match status" value="1"/>
</dbReference>
<dbReference type="Proteomes" id="UP000078543">
    <property type="component" value="Unassembled WGS sequence"/>
</dbReference>
<dbReference type="PANTHER" id="PTHR43081">
    <property type="entry name" value="ADENYLATE CYCLASE, TERMINAL-DIFFERENTIATION SPECIFIC-RELATED"/>
    <property type="match status" value="1"/>
</dbReference>
<evidence type="ECO:0000256" key="1">
    <source>
        <dbReference type="ARBA" id="ARBA00004651"/>
    </source>
</evidence>
<sequence length="697" mass="75501">MEKSRVRLRIGIAVTFLVVVVPLTVAMVGFLYRQNAMLARQMAVQAMQLAEREVKITVTALFGNLAAAVQMSVAAGQAAQDGLHRPESLRPLFEQLQRIPQAYSLYYGLHGDGAFHQIVRLSPEMTKFGPAGAKPPADAKWVMRVIDSSSGERRDTYLYLSTWGKVLKIERANATYDPRERPWYVAAMPDDQVVSSGAYVFSGTGRPGLTLSKRLTTEDGTRVGVFGADLSIDSLSAFLRERSIGLGGTTFILDEDLRLIGYPYADRIAMQRNGRLTLVHGSEVDDPVVSVAVEAYRGGSQSFTVQSKEDGSTWLASLSPFPDQFGRKWVIGVVAPEDVFVGPLRQASMAILGIGTAFVLIATIAIVWLSRLLVRPIHALIEETDRIRRLELDAPVATSSPILEIDALANAVDTMKAGLSSFGRYVPKGLVEDIVRSGIGTTIGGQRRPLTVMFSDLQGFTAATESMDPEAVLPWLSDYFDRMSKAIHANRGTIDKYIGDAVMAMWNAPLDDPDHVINACRAMLACRDGIHQDQAGPALVTRMGLHTGIAMVGNVGSSDRMQYTALGAMVNLASRIESLNKQLGTELLVTDAVAQAVAGRFLLRPFGPVVVAGASIPIAVHELVDQAGADHPHLAAWNRAFAAYESRDWAAAIDGFAAFTESHPADKAGHLLLANARHFQAEGCPADWDGALRFTSK</sequence>
<dbReference type="SMART" id="SM00044">
    <property type="entry name" value="CYCc"/>
    <property type="match status" value="1"/>
</dbReference>
<dbReference type="SUPFAM" id="SSF55073">
    <property type="entry name" value="Nucleotide cyclase"/>
    <property type="match status" value="1"/>
</dbReference>
<dbReference type="GO" id="GO:0004016">
    <property type="term" value="F:adenylate cyclase activity"/>
    <property type="evidence" value="ECO:0007669"/>
    <property type="project" value="UniProtKB-ARBA"/>
</dbReference>
<dbReference type="GO" id="GO:0005886">
    <property type="term" value="C:plasma membrane"/>
    <property type="evidence" value="ECO:0007669"/>
    <property type="project" value="UniProtKB-SubCell"/>
</dbReference>
<dbReference type="InterPro" id="IPR033479">
    <property type="entry name" value="dCache_1"/>
</dbReference>
<evidence type="ECO:0000256" key="6">
    <source>
        <dbReference type="SAM" id="Phobius"/>
    </source>
</evidence>
<comment type="caution">
    <text evidence="9">The sequence shown here is derived from an EMBL/GenBank/DDBJ whole genome shotgun (WGS) entry which is preliminary data.</text>
</comment>
<keyword evidence="10" id="KW-1185">Reference proteome</keyword>
<comment type="subcellular location">
    <subcellularLocation>
        <location evidence="1">Cell membrane</location>
        <topology evidence="1">Multi-pass membrane protein</topology>
    </subcellularLocation>
</comment>
<dbReference type="Pfam" id="PF02743">
    <property type="entry name" value="dCache_1"/>
    <property type="match status" value="1"/>
</dbReference>
<dbReference type="Gene3D" id="6.10.340.10">
    <property type="match status" value="1"/>
</dbReference>
<feature type="domain" description="HAMP" evidence="8">
    <location>
        <begin position="371"/>
        <end position="424"/>
    </location>
</feature>
<dbReference type="PANTHER" id="PTHR43081:SF1">
    <property type="entry name" value="ADENYLATE CYCLASE, TERMINAL-DIFFERENTIATION SPECIFIC"/>
    <property type="match status" value="1"/>
</dbReference>
<dbReference type="AlphaFoldDB" id="A0A178MXN0"/>
<dbReference type="InterPro" id="IPR003660">
    <property type="entry name" value="HAMP_dom"/>
</dbReference>
<proteinExistence type="predicted"/>
<dbReference type="Gene3D" id="3.30.450.20">
    <property type="entry name" value="PAS domain"/>
    <property type="match status" value="2"/>
</dbReference>
<evidence type="ECO:0000256" key="2">
    <source>
        <dbReference type="ARBA" id="ARBA00022475"/>
    </source>
</evidence>
<dbReference type="Gene3D" id="3.30.70.1230">
    <property type="entry name" value="Nucleotide cyclase"/>
    <property type="match status" value="1"/>
</dbReference>
<feature type="transmembrane region" description="Helical" evidence="6">
    <location>
        <begin position="349"/>
        <end position="369"/>
    </location>
</feature>
<dbReference type="CDD" id="cd07302">
    <property type="entry name" value="CHD"/>
    <property type="match status" value="1"/>
</dbReference>